<proteinExistence type="predicted"/>
<evidence type="ECO:0000313" key="3">
    <source>
        <dbReference type="Proteomes" id="UP000799429"/>
    </source>
</evidence>
<feature type="compositionally biased region" description="Polar residues" evidence="1">
    <location>
        <begin position="10"/>
        <end position="29"/>
    </location>
</feature>
<organism evidence="2 3">
    <name type="scientific">Patellaria atrata CBS 101060</name>
    <dbReference type="NCBI Taxonomy" id="1346257"/>
    <lineage>
        <taxon>Eukaryota</taxon>
        <taxon>Fungi</taxon>
        <taxon>Dikarya</taxon>
        <taxon>Ascomycota</taxon>
        <taxon>Pezizomycotina</taxon>
        <taxon>Dothideomycetes</taxon>
        <taxon>Dothideomycetes incertae sedis</taxon>
        <taxon>Patellariales</taxon>
        <taxon>Patellariaceae</taxon>
        <taxon>Patellaria</taxon>
    </lineage>
</organism>
<dbReference type="AlphaFoldDB" id="A0A9P4SGT4"/>
<sequence>MGLFGRKSSKPTIPSSPDSQSMISNTSLKSPPLPRSASGAALAMSMNSLLDIPLPRAPDPNLDPAGYLRSIYAVRERTRLVLEKAKKNQLKHFIVDMSKFSETAAYVVSIIKRDFAPDYSSIPPHGRWQHFEVGGRPRVDQLMATWPSNVDPQERTRRLIDLFLVSVLLDAGAGTKWQYKSKESGRIYRRSEGLAVASLEMFKTGLFSSNPDEPCQVDGAGLKKLQDDPKLMARGLQVTEENPIDGLEGRTNLLVRLGTALLQNQDIWGLDGRPGNMLDYLLSHPSTQATSVPIIPVPTLWSVLMDGLAPIWPSTRTQIDGISIGDAWPCSIMPSHPTHPWENIVPFHKLTQWLAYSLMTPMAKLMNCQFAGVELLTGLPEYRNGGLLIDTGLMTLKPEDTERGLLQYQMNAQIKGQPNVEVVPMFKPEDDVVVEWRAATVGFLDELLAEVNQLLYLSGSQALSLAQMLEAGTWKGGREIAEVSRPNTKEPPIMILSDGTVF</sequence>
<dbReference type="InterPro" id="IPR012469">
    <property type="entry name" value="DUF1688"/>
</dbReference>
<name>A0A9P4SGT4_9PEZI</name>
<accession>A0A9P4SGT4</accession>
<comment type="caution">
    <text evidence="2">The sequence shown here is derived from an EMBL/GenBank/DDBJ whole genome shotgun (WGS) entry which is preliminary data.</text>
</comment>
<dbReference type="Proteomes" id="UP000799429">
    <property type="component" value="Unassembled WGS sequence"/>
</dbReference>
<gene>
    <name evidence="2" type="ORF">M501DRAFT_989853</name>
</gene>
<dbReference type="OrthoDB" id="2153176at2759"/>
<dbReference type="EMBL" id="MU006091">
    <property type="protein sequence ID" value="KAF2841323.1"/>
    <property type="molecule type" value="Genomic_DNA"/>
</dbReference>
<keyword evidence="3" id="KW-1185">Reference proteome</keyword>
<dbReference type="Pfam" id="PF07958">
    <property type="entry name" value="DUF1688"/>
    <property type="match status" value="1"/>
</dbReference>
<feature type="region of interest" description="Disordered" evidence="1">
    <location>
        <begin position="1"/>
        <end position="37"/>
    </location>
</feature>
<evidence type="ECO:0000256" key="1">
    <source>
        <dbReference type="SAM" id="MobiDB-lite"/>
    </source>
</evidence>
<reference evidence="2" key="1">
    <citation type="journal article" date="2020" name="Stud. Mycol.">
        <title>101 Dothideomycetes genomes: a test case for predicting lifestyles and emergence of pathogens.</title>
        <authorList>
            <person name="Haridas S."/>
            <person name="Albert R."/>
            <person name="Binder M."/>
            <person name="Bloem J."/>
            <person name="Labutti K."/>
            <person name="Salamov A."/>
            <person name="Andreopoulos B."/>
            <person name="Baker S."/>
            <person name="Barry K."/>
            <person name="Bills G."/>
            <person name="Bluhm B."/>
            <person name="Cannon C."/>
            <person name="Castanera R."/>
            <person name="Culley D."/>
            <person name="Daum C."/>
            <person name="Ezra D."/>
            <person name="Gonzalez J."/>
            <person name="Henrissat B."/>
            <person name="Kuo A."/>
            <person name="Liang C."/>
            <person name="Lipzen A."/>
            <person name="Lutzoni F."/>
            <person name="Magnuson J."/>
            <person name="Mondo S."/>
            <person name="Nolan M."/>
            <person name="Ohm R."/>
            <person name="Pangilinan J."/>
            <person name="Park H.-J."/>
            <person name="Ramirez L."/>
            <person name="Alfaro M."/>
            <person name="Sun H."/>
            <person name="Tritt A."/>
            <person name="Yoshinaga Y."/>
            <person name="Zwiers L.-H."/>
            <person name="Turgeon B."/>
            <person name="Goodwin S."/>
            <person name="Spatafora J."/>
            <person name="Crous P."/>
            <person name="Grigoriev I."/>
        </authorList>
    </citation>
    <scope>NUCLEOTIDE SEQUENCE</scope>
    <source>
        <strain evidence="2">CBS 101060</strain>
    </source>
</reference>
<dbReference type="PANTHER" id="PTHR31687:SF3">
    <property type="entry name" value="PROTEIN URG3"/>
    <property type="match status" value="1"/>
</dbReference>
<dbReference type="PANTHER" id="PTHR31687">
    <property type="match status" value="1"/>
</dbReference>
<evidence type="ECO:0000313" key="2">
    <source>
        <dbReference type="EMBL" id="KAF2841323.1"/>
    </source>
</evidence>
<protein>
    <submittedName>
        <fullName evidence="2">DUF1688-domain-containing protein</fullName>
    </submittedName>
</protein>